<gene>
    <name evidence="1" type="ORF">D0Z70_15800</name>
</gene>
<accession>A0A418YPY8</accession>
<keyword evidence="2" id="KW-1185">Reference proteome</keyword>
<proteinExistence type="predicted"/>
<evidence type="ECO:0000313" key="2">
    <source>
        <dbReference type="Proteomes" id="UP000283469"/>
    </source>
</evidence>
<dbReference type="OrthoDB" id="2077946at2"/>
<comment type="caution">
    <text evidence="1">The sequence shown here is derived from an EMBL/GenBank/DDBJ whole genome shotgun (WGS) entry which is preliminary data.</text>
</comment>
<sequence>MRFIADGPELPDDLLTARDAGQVLFFCGAGVSQAEAKLPNFADLAGRVLSALGSALDSPARRLFKASQDFERLTELTGVVATDRVFGLLEQEFHPEEVRQAVAQALLPPPGHRLDAHRVLLDLSRDAAGVVRLMTTNFDRLFEDCDPDLGSFNPPHLPDPRRLNDFRGIMHIHGRVDPDYQRACDDEFVLSSADFGRAYLADGWATRYIQSLLRRFKIVFVGYSADDPPVQYLLEALNRGDEPRNDLYAFQAGTADQASAQWRHKGVQPIAYDSANGHAALWDTLRAWAERARDIEGWHEDVIAMASAGPSALLPHQRGLVAHLAATPEGARRLAGRGAPLPAEWLSVFDPDRRYAPPGLVAPFDSLGERVDPFEALRLDADRPPAPTDPDDLFSRREVPIYAWDLFAVTDADREDLPAEATGKLRGPWAGAASKLPRRLWHLGAYLVRVAHQPAAVWWASHQTGLHPEVVQQIERALRHEEDRFPPDVLKAWRLLIAAWRDRRSDPDHQRYDLHAIVAQSGWSTATVRTAMEMYRPVLMVEPSFETRLPPVKVACELRGMIRPDVRYPRPHQPFDIPPEQIPYALTLLRAQIEHAITLEREIRGNDNVYLNTTRPEDGDQLDEDAFQMTGLLGTFLNMLSRLAQVERAAAAAEVRRWASNTDPVSIRVRIWAAGHPAILAPDEAAAVFLSLDNETYWANRHERDLLYAIRDRWPDMSEVDRARLEQRLLAGDIPWPVPREDVAEHIAHERLSRLHWLREQGVQFGAGFETGMSALREIATGWEPRFAGATAEPQVGKVRTVVPNTDTAPIQGLPIGRVLTAARDAAGRDFATFVDHRPFRGLADQRPAFALAVLSDAARKGEFPEQEWAALLHATSRAPLSSRLLRAIVHRLSRLSPEQVAVLRQPVSEWMRDRADTLVVAQPEVFLILWDALANALAAHPPEDRFRCPDSSWVDDALNQPAGRLVEALFQDRSNADLRAGDGLPEKWRARLDQVLALPGDARHHTIAMIAPHLNWLYLIDPEWSESRLLSVADAGGAGAEAFWSGYFWAARTPQLPLYTRLKPAFVSLARSGTHRRGHANKLAGMLLAGWADSGDGSDRDTLIPDVELREILIHADDELRGQMLWYLERWSNEAGSKWDALIAPFLKNVWPRQWAVRTVSTSGRLVDLAVAKPAMFREIVELILPVLGPIAGTSLRIGTLSDVEAGIIAKHPTHLLDLLWKVLAEDPWLWPYDVRRVIDTLRERDEVRKDPRLGELVRRDQNR</sequence>
<evidence type="ECO:0000313" key="1">
    <source>
        <dbReference type="EMBL" id="RJG53480.1"/>
    </source>
</evidence>
<name>A0A418YPY8_9SPHN</name>
<protein>
    <submittedName>
        <fullName evidence="1">Uncharacterized protein</fullName>
    </submittedName>
</protein>
<dbReference type="AlphaFoldDB" id="A0A418YPY8"/>
<dbReference type="EMBL" id="QVRA01000015">
    <property type="protein sequence ID" value="RJG53480.1"/>
    <property type="molecule type" value="Genomic_DNA"/>
</dbReference>
<dbReference type="Proteomes" id="UP000283469">
    <property type="component" value="Unassembled WGS sequence"/>
</dbReference>
<dbReference type="Pfam" id="PF13289">
    <property type="entry name" value="SIR2_2"/>
    <property type="match status" value="1"/>
</dbReference>
<dbReference type="SUPFAM" id="SSF52467">
    <property type="entry name" value="DHS-like NAD/FAD-binding domain"/>
    <property type="match status" value="1"/>
</dbReference>
<reference evidence="1 2" key="1">
    <citation type="submission" date="2018-08" db="EMBL/GenBank/DDBJ databases">
        <title>Sphingobium sp. EO9.</title>
        <authorList>
            <person name="Park Y."/>
            <person name="Kim K.H."/>
            <person name="Jeon C.O."/>
        </authorList>
    </citation>
    <scope>NUCLEOTIDE SEQUENCE [LARGE SCALE GENOMIC DNA]</scope>
    <source>
        <strain evidence="1 2">EO9</strain>
    </source>
</reference>
<dbReference type="RefSeq" id="WP_119748159.1">
    <property type="nucleotide sequence ID" value="NZ_QVRA01000015.1"/>
</dbReference>
<dbReference type="InterPro" id="IPR029035">
    <property type="entry name" value="DHS-like_NAD/FAD-binding_dom"/>
</dbReference>
<organism evidence="1 2">
    <name type="scientific">Sphingobium terrigena</name>
    <dbReference type="NCBI Taxonomy" id="2304063"/>
    <lineage>
        <taxon>Bacteria</taxon>
        <taxon>Pseudomonadati</taxon>
        <taxon>Pseudomonadota</taxon>
        <taxon>Alphaproteobacteria</taxon>
        <taxon>Sphingomonadales</taxon>
        <taxon>Sphingomonadaceae</taxon>
        <taxon>Sphingobium</taxon>
    </lineage>
</organism>